<organism evidence="1 2">
    <name type="scientific">Microlunatus capsulatus</name>
    <dbReference type="NCBI Taxonomy" id="99117"/>
    <lineage>
        <taxon>Bacteria</taxon>
        <taxon>Bacillati</taxon>
        <taxon>Actinomycetota</taxon>
        <taxon>Actinomycetes</taxon>
        <taxon>Propionibacteriales</taxon>
        <taxon>Propionibacteriaceae</taxon>
        <taxon>Microlunatus</taxon>
    </lineage>
</organism>
<evidence type="ECO:0008006" key="3">
    <source>
        <dbReference type="Google" id="ProtNLM"/>
    </source>
</evidence>
<sequence>MADTYTVERSVLVDAPPERVHPHIADFHRWTAWSPWEGVDPALERHYTGPDSGPGAGYAWSGNRKAGRGRMEVTESVPPSLVRVDLRFEKPFRAHNDTWFRIEPHGTGCRVTWTMTGRTTAATRLMGLLTSMDRLLGPDFEKGLARLRTVSEATPA</sequence>
<dbReference type="CDD" id="cd07818">
    <property type="entry name" value="SRPBCC_1"/>
    <property type="match status" value="1"/>
</dbReference>
<keyword evidence="2" id="KW-1185">Reference proteome</keyword>
<dbReference type="Gene3D" id="3.30.530.20">
    <property type="match status" value="1"/>
</dbReference>
<dbReference type="Pfam" id="PF10604">
    <property type="entry name" value="Polyketide_cyc2"/>
    <property type="match status" value="1"/>
</dbReference>
<dbReference type="Proteomes" id="UP000758168">
    <property type="component" value="Unassembled WGS sequence"/>
</dbReference>
<protein>
    <recommendedName>
        <fullName evidence="3">Transcriptional regulator</fullName>
    </recommendedName>
</protein>
<dbReference type="EMBL" id="JAGIOB010000001">
    <property type="protein sequence ID" value="MBP2419052.1"/>
    <property type="molecule type" value="Genomic_DNA"/>
</dbReference>
<proteinExistence type="predicted"/>
<gene>
    <name evidence="1" type="ORF">JOF54_003974</name>
</gene>
<accession>A0ABS4ZE84</accession>
<dbReference type="InterPro" id="IPR019587">
    <property type="entry name" value="Polyketide_cyclase/dehydratase"/>
</dbReference>
<evidence type="ECO:0000313" key="1">
    <source>
        <dbReference type="EMBL" id="MBP2419052.1"/>
    </source>
</evidence>
<dbReference type="RefSeq" id="WP_210059141.1">
    <property type="nucleotide sequence ID" value="NZ_BAAAMH010000011.1"/>
</dbReference>
<comment type="caution">
    <text evidence="1">The sequence shown here is derived from an EMBL/GenBank/DDBJ whole genome shotgun (WGS) entry which is preliminary data.</text>
</comment>
<evidence type="ECO:0000313" key="2">
    <source>
        <dbReference type="Proteomes" id="UP000758168"/>
    </source>
</evidence>
<reference evidence="1 2" key="1">
    <citation type="submission" date="2021-03" db="EMBL/GenBank/DDBJ databases">
        <title>Sequencing the genomes of 1000 actinobacteria strains.</title>
        <authorList>
            <person name="Klenk H.-P."/>
        </authorList>
    </citation>
    <scope>NUCLEOTIDE SEQUENCE [LARGE SCALE GENOMIC DNA]</scope>
    <source>
        <strain evidence="1 2">DSM 12936</strain>
    </source>
</reference>
<name>A0ABS4ZE84_9ACTN</name>
<dbReference type="InterPro" id="IPR023393">
    <property type="entry name" value="START-like_dom_sf"/>
</dbReference>
<dbReference type="SUPFAM" id="SSF55961">
    <property type="entry name" value="Bet v1-like"/>
    <property type="match status" value="1"/>
</dbReference>